<dbReference type="Proteomes" id="UP001060085">
    <property type="component" value="Linkage Group LG06"/>
</dbReference>
<proteinExistence type="predicted"/>
<accession>A0ACC0AF49</accession>
<comment type="caution">
    <text evidence="1">The sequence shown here is derived from an EMBL/GenBank/DDBJ whole genome shotgun (WGS) entry which is preliminary data.</text>
</comment>
<gene>
    <name evidence="1" type="ORF">M9H77_28232</name>
</gene>
<protein>
    <submittedName>
        <fullName evidence="1">Uncharacterized protein</fullName>
    </submittedName>
</protein>
<evidence type="ECO:0000313" key="1">
    <source>
        <dbReference type="EMBL" id="KAI5659439.1"/>
    </source>
</evidence>
<dbReference type="EMBL" id="CM044706">
    <property type="protein sequence ID" value="KAI5659439.1"/>
    <property type="molecule type" value="Genomic_DNA"/>
</dbReference>
<evidence type="ECO:0000313" key="2">
    <source>
        <dbReference type="Proteomes" id="UP001060085"/>
    </source>
</evidence>
<keyword evidence="2" id="KW-1185">Reference proteome</keyword>
<organism evidence="1 2">
    <name type="scientific">Catharanthus roseus</name>
    <name type="common">Madagascar periwinkle</name>
    <name type="synonym">Vinca rosea</name>
    <dbReference type="NCBI Taxonomy" id="4058"/>
    <lineage>
        <taxon>Eukaryota</taxon>
        <taxon>Viridiplantae</taxon>
        <taxon>Streptophyta</taxon>
        <taxon>Embryophyta</taxon>
        <taxon>Tracheophyta</taxon>
        <taxon>Spermatophyta</taxon>
        <taxon>Magnoliopsida</taxon>
        <taxon>eudicotyledons</taxon>
        <taxon>Gunneridae</taxon>
        <taxon>Pentapetalae</taxon>
        <taxon>asterids</taxon>
        <taxon>lamiids</taxon>
        <taxon>Gentianales</taxon>
        <taxon>Apocynaceae</taxon>
        <taxon>Rauvolfioideae</taxon>
        <taxon>Vinceae</taxon>
        <taxon>Catharanthinae</taxon>
        <taxon>Catharanthus</taxon>
    </lineage>
</organism>
<reference evidence="2" key="1">
    <citation type="journal article" date="2023" name="Nat. Plants">
        <title>Single-cell RNA sequencing provides a high-resolution roadmap for understanding the multicellular compartmentation of specialized metabolism.</title>
        <authorList>
            <person name="Sun S."/>
            <person name="Shen X."/>
            <person name="Li Y."/>
            <person name="Li Y."/>
            <person name="Wang S."/>
            <person name="Li R."/>
            <person name="Zhang H."/>
            <person name="Shen G."/>
            <person name="Guo B."/>
            <person name="Wei J."/>
            <person name="Xu J."/>
            <person name="St-Pierre B."/>
            <person name="Chen S."/>
            <person name="Sun C."/>
        </authorList>
    </citation>
    <scope>NUCLEOTIDE SEQUENCE [LARGE SCALE GENOMIC DNA]</scope>
</reference>
<sequence length="388" mass="43243">MVTVEEETERNKKQAVLTAPLSIDKDSEGNYRAPNLLHRILSLLSSVRAGSDLTRFQLPPLFNLPKSQLQCYGESVYSTRTDLLSKCANGESSTDRFISVVAWSISTTRPLMFGVAPYNPILGETHHVSRGNLNVIVEQVSHHPPVSALHATDEKANIQMIWCHNPVPKFYGTYVETEVHGKRELKLLSKGETYIMNSPKLVIGFLPVPRVDWLGNVTIKCEETGLVAELNYKGGSILTGRGNNKSIKGKIFNSSSPSTIIFEISGHWDRIVTLKDVANGKQTVIYNAKETISGLKTPILKNSEGIWQSESTVVWGDVSQAILSKSWDKAKEAKTGIEVKEREAVKEREKKGEKWVPKHFYLSYSKENGWHCSPIHNKVLPAPITVPL</sequence>
<name>A0ACC0AF49_CATRO</name>